<proteinExistence type="predicted"/>
<keyword evidence="2" id="KW-1185">Reference proteome</keyword>
<gene>
    <name evidence="1" type="ORF">KC19_7G035700</name>
</gene>
<feature type="non-terminal residue" evidence="1">
    <location>
        <position position="1"/>
    </location>
</feature>
<sequence>LLFSSFVSYTSHTKGVHNKELEVPYFCDLSLLASWPGELVVLGSHLGRCQAVTTISLDFRVHTQLNVLTLRDCQCCSQMYNLLPAFVNLILTTSWKIKRSSRLTVEMYW</sequence>
<reference evidence="1" key="1">
    <citation type="submission" date="2020-06" db="EMBL/GenBank/DDBJ databases">
        <title>WGS assembly of Ceratodon purpureus strain R40.</title>
        <authorList>
            <person name="Carey S.B."/>
            <person name="Jenkins J."/>
            <person name="Shu S."/>
            <person name="Lovell J.T."/>
            <person name="Sreedasyam A."/>
            <person name="Maumus F."/>
            <person name="Tiley G.P."/>
            <person name="Fernandez-Pozo N."/>
            <person name="Barry K."/>
            <person name="Chen C."/>
            <person name="Wang M."/>
            <person name="Lipzen A."/>
            <person name="Daum C."/>
            <person name="Saski C.A."/>
            <person name="Payton A.C."/>
            <person name="Mcbreen J.C."/>
            <person name="Conrad R.E."/>
            <person name="Kollar L.M."/>
            <person name="Olsson S."/>
            <person name="Huttunen S."/>
            <person name="Landis J.B."/>
            <person name="Wickett N.J."/>
            <person name="Johnson M.G."/>
            <person name="Rensing S.A."/>
            <person name="Grimwood J."/>
            <person name="Schmutz J."/>
            <person name="Mcdaniel S.F."/>
        </authorList>
    </citation>
    <scope>NUCLEOTIDE SEQUENCE</scope>
    <source>
        <strain evidence="1">R40</strain>
    </source>
</reference>
<dbReference type="EMBL" id="CM026428">
    <property type="protein sequence ID" value="KAG0566064.1"/>
    <property type="molecule type" value="Genomic_DNA"/>
</dbReference>
<evidence type="ECO:0000313" key="1">
    <source>
        <dbReference type="EMBL" id="KAG0566064.1"/>
    </source>
</evidence>
<accession>A0A8T0H6Q4</accession>
<evidence type="ECO:0000313" key="2">
    <source>
        <dbReference type="Proteomes" id="UP000822688"/>
    </source>
</evidence>
<name>A0A8T0H6Q4_CERPU</name>
<comment type="caution">
    <text evidence="1">The sequence shown here is derived from an EMBL/GenBank/DDBJ whole genome shotgun (WGS) entry which is preliminary data.</text>
</comment>
<organism evidence="1 2">
    <name type="scientific">Ceratodon purpureus</name>
    <name type="common">Fire moss</name>
    <name type="synonym">Dicranum purpureum</name>
    <dbReference type="NCBI Taxonomy" id="3225"/>
    <lineage>
        <taxon>Eukaryota</taxon>
        <taxon>Viridiplantae</taxon>
        <taxon>Streptophyta</taxon>
        <taxon>Embryophyta</taxon>
        <taxon>Bryophyta</taxon>
        <taxon>Bryophytina</taxon>
        <taxon>Bryopsida</taxon>
        <taxon>Dicranidae</taxon>
        <taxon>Pseudoditrichales</taxon>
        <taxon>Ditrichaceae</taxon>
        <taxon>Ceratodon</taxon>
    </lineage>
</organism>
<protein>
    <submittedName>
        <fullName evidence="1">Uncharacterized protein</fullName>
    </submittedName>
</protein>
<dbReference type="AlphaFoldDB" id="A0A8T0H6Q4"/>
<dbReference type="Proteomes" id="UP000822688">
    <property type="component" value="Chromosome 7"/>
</dbReference>